<protein>
    <submittedName>
        <fullName evidence="3">Uncharacterized protein</fullName>
    </submittedName>
</protein>
<dbReference type="VEuPathDB" id="FungiDB:SeMB42_g01554"/>
<feature type="compositionally biased region" description="Basic and acidic residues" evidence="1">
    <location>
        <begin position="213"/>
        <end position="226"/>
    </location>
</feature>
<keyword evidence="2" id="KW-0732">Signal</keyword>
<dbReference type="AlphaFoldDB" id="A0A507DDG3"/>
<sequence>MRSRHIAVVALSLVFLFALAAVAYPVANDGVETGLTGTADADNGASSPASGRFHDIAGAYVKTSVAQVASKIKQAWADSRNSLAAWFSGFKNSLGSSWVLSQSGSLETRGSQSDGTSNSIPSLGRGGSGYQIASGSSSNAKKDEMMVRGAVAAGRAFHGWASRLLDPPAMDGSASYTNHPSAGPDSLPPKTIIVSLHDDGWCGRSSAAQSDDQSAKGTHDFPDLYESRWSGSPFPSQVIGGISGTSSGSSISNARALSRD</sequence>
<name>A0A507DDG3_9FUNG</name>
<reference evidence="3 4" key="1">
    <citation type="journal article" date="2019" name="Sci. Rep.">
        <title>Comparative genomics of chytrid fungi reveal insights into the obligate biotrophic and pathogenic lifestyle of Synchytrium endobioticum.</title>
        <authorList>
            <person name="van de Vossenberg B.T.L.H."/>
            <person name="Warris S."/>
            <person name="Nguyen H.D.T."/>
            <person name="van Gent-Pelzer M.P.E."/>
            <person name="Joly D.L."/>
            <person name="van de Geest H.C."/>
            <person name="Bonants P.J.M."/>
            <person name="Smith D.S."/>
            <person name="Levesque C.A."/>
            <person name="van der Lee T.A.J."/>
        </authorList>
    </citation>
    <scope>NUCLEOTIDE SEQUENCE [LARGE SCALE GENOMIC DNA]</scope>
    <source>
        <strain evidence="3 4">LEV6574</strain>
    </source>
</reference>
<organism evidence="3 4">
    <name type="scientific">Synchytrium endobioticum</name>
    <dbReference type="NCBI Taxonomy" id="286115"/>
    <lineage>
        <taxon>Eukaryota</taxon>
        <taxon>Fungi</taxon>
        <taxon>Fungi incertae sedis</taxon>
        <taxon>Chytridiomycota</taxon>
        <taxon>Chytridiomycota incertae sedis</taxon>
        <taxon>Chytridiomycetes</taxon>
        <taxon>Synchytriales</taxon>
        <taxon>Synchytriaceae</taxon>
        <taxon>Synchytrium</taxon>
    </lineage>
</organism>
<accession>A0A507DDG3</accession>
<dbReference type="EMBL" id="QEAM01000033">
    <property type="protein sequence ID" value="TPX49441.1"/>
    <property type="molecule type" value="Genomic_DNA"/>
</dbReference>
<feature type="signal peptide" evidence="2">
    <location>
        <begin position="1"/>
        <end position="23"/>
    </location>
</feature>
<evidence type="ECO:0000313" key="3">
    <source>
        <dbReference type="EMBL" id="TPX49441.1"/>
    </source>
</evidence>
<dbReference type="VEuPathDB" id="FungiDB:SeMB42_g01563"/>
<dbReference type="Proteomes" id="UP000320475">
    <property type="component" value="Unassembled WGS sequence"/>
</dbReference>
<feature type="compositionally biased region" description="Polar residues" evidence="1">
    <location>
        <begin position="105"/>
        <end position="121"/>
    </location>
</feature>
<evidence type="ECO:0000256" key="1">
    <source>
        <dbReference type="SAM" id="MobiDB-lite"/>
    </source>
</evidence>
<proteinExistence type="predicted"/>
<evidence type="ECO:0000256" key="2">
    <source>
        <dbReference type="SAM" id="SignalP"/>
    </source>
</evidence>
<feature type="region of interest" description="Disordered" evidence="1">
    <location>
        <begin position="105"/>
        <end position="141"/>
    </location>
</feature>
<comment type="caution">
    <text evidence="3">The sequence shown here is derived from an EMBL/GenBank/DDBJ whole genome shotgun (WGS) entry which is preliminary data.</text>
</comment>
<gene>
    <name evidence="3" type="ORF">SeLEV6574_g01441</name>
</gene>
<feature type="region of interest" description="Disordered" evidence="1">
    <location>
        <begin position="203"/>
        <end position="260"/>
    </location>
</feature>
<evidence type="ECO:0000313" key="4">
    <source>
        <dbReference type="Proteomes" id="UP000320475"/>
    </source>
</evidence>
<feature type="chain" id="PRO_5021190391" evidence="2">
    <location>
        <begin position="24"/>
        <end position="260"/>
    </location>
</feature>